<evidence type="ECO:0000313" key="3">
    <source>
        <dbReference type="Proteomes" id="UP000442535"/>
    </source>
</evidence>
<keyword evidence="3" id="KW-1185">Reference proteome</keyword>
<protein>
    <submittedName>
        <fullName evidence="2">Uncharacterized protein</fullName>
    </submittedName>
</protein>
<dbReference type="RefSeq" id="WP_154542753.1">
    <property type="nucleotide sequence ID" value="NZ_VUMY01000001.1"/>
</dbReference>
<reference evidence="2 3" key="1">
    <citation type="submission" date="2019-08" db="EMBL/GenBank/DDBJ databases">
        <title>In-depth cultivation of the pig gut microbiome towards novel bacterial diversity and tailored functional studies.</title>
        <authorList>
            <person name="Wylensek D."/>
            <person name="Hitch T.C.A."/>
            <person name="Clavel T."/>
        </authorList>
    </citation>
    <scope>NUCLEOTIDE SEQUENCE [LARGE SCALE GENOMIC DNA]</scope>
    <source>
        <strain evidence="2 3">RF-GAM-744-WT-7</strain>
    </source>
</reference>
<accession>A0A7K0JZU5</accession>
<sequence length="473" mass="50905">MDAGLVNGLSTMVASTLPKSSTSATKSDPFTVSTVASTPVVDTVEISSLAQSAAKVFDPTAVDGPFEQKHDGGALATSSAIDGYNGWEEMLKNSFGIENGGDRNDMPVIYAYNPVDYSPDGIGPGAGLKAANQLTNEQRNFIANIYVYCHDNGLDSQLAVSITSSLMPQYWDHVEGGMYGAAELTYTSGMHIYSPDGRPGSATNNAYQSQIDSVVLETFSSDAAKDSLISTRAMEHAFTSRFGEIENHLDWVKGIQKLVYAYSKDHSDNPGGSPAINTPEGQKYMQWRQMKIRAYDAMDKIAKEDPTSFEATGDRNAHNLSEKVNYLRDGIKSFEGKYAERASGFVGSLSDGQKNILGALYELAEGKGDKEMSKVDALAKAFATSNFMEVMLLPGKDKDGNSTTNLLDMLVWTKDVPNQADFLQAVLNKKNEAAIAKVEEKLGIDLGGAKVNADKPSATTKTVETPAHIDTEA</sequence>
<evidence type="ECO:0000313" key="2">
    <source>
        <dbReference type="EMBL" id="MST48771.1"/>
    </source>
</evidence>
<evidence type="ECO:0000256" key="1">
    <source>
        <dbReference type="SAM" id="MobiDB-lite"/>
    </source>
</evidence>
<comment type="caution">
    <text evidence="2">The sequence shown here is derived from an EMBL/GenBank/DDBJ whole genome shotgun (WGS) entry which is preliminary data.</text>
</comment>
<dbReference type="EMBL" id="VUMY01000001">
    <property type="protein sequence ID" value="MST48771.1"/>
    <property type="molecule type" value="Genomic_DNA"/>
</dbReference>
<dbReference type="Proteomes" id="UP000442535">
    <property type="component" value="Unassembled WGS sequence"/>
</dbReference>
<gene>
    <name evidence="2" type="ORF">FYJ63_00595</name>
</gene>
<proteinExistence type="predicted"/>
<feature type="region of interest" description="Disordered" evidence="1">
    <location>
        <begin position="453"/>
        <end position="473"/>
    </location>
</feature>
<organism evidence="2 3">
    <name type="scientific">Mobiluncus porci</name>
    <dbReference type="NCBI Taxonomy" id="2652278"/>
    <lineage>
        <taxon>Bacteria</taxon>
        <taxon>Bacillati</taxon>
        <taxon>Actinomycetota</taxon>
        <taxon>Actinomycetes</taxon>
        <taxon>Actinomycetales</taxon>
        <taxon>Actinomycetaceae</taxon>
        <taxon>Mobiluncus</taxon>
    </lineage>
</organism>
<name>A0A7K0JZU5_9ACTO</name>
<dbReference type="AlphaFoldDB" id="A0A7K0JZU5"/>